<keyword evidence="2" id="KW-1185">Reference proteome</keyword>
<organism evidence="1 2">
    <name type="scientific">Devosia equisanguinis</name>
    <dbReference type="NCBI Taxonomy" id="2490941"/>
    <lineage>
        <taxon>Bacteria</taxon>
        <taxon>Pseudomonadati</taxon>
        <taxon>Pseudomonadota</taxon>
        <taxon>Alphaproteobacteria</taxon>
        <taxon>Hyphomicrobiales</taxon>
        <taxon>Devosiaceae</taxon>
        <taxon>Devosia</taxon>
    </lineage>
</organism>
<sequence length="80" mass="8522">MASKPPGQLAPGVPHAKPVMKSSRLCTGATLPTVAEMMVTIDFTIGLDVSVAEADLYLHWASDLLSTERDDDDAGCCWTD</sequence>
<protein>
    <submittedName>
        <fullName evidence="1">Uncharacterized protein</fullName>
    </submittedName>
</protein>
<dbReference type="AlphaFoldDB" id="A0A447I7W3"/>
<proteinExistence type="predicted"/>
<accession>A0A447I7W3</accession>
<evidence type="ECO:0000313" key="1">
    <source>
        <dbReference type="EMBL" id="VDS03611.1"/>
    </source>
</evidence>
<dbReference type="Proteomes" id="UP000268844">
    <property type="component" value="Unassembled WGS sequence"/>
</dbReference>
<dbReference type="EMBL" id="UZWD01000010">
    <property type="protein sequence ID" value="VDS03611.1"/>
    <property type="molecule type" value="Genomic_DNA"/>
</dbReference>
<reference evidence="1 2" key="1">
    <citation type="submission" date="2018-12" db="EMBL/GenBank/DDBJ databases">
        <authorList>
            <person name="Criscuolo A."/>
        </authorList>
    </citation>
    <scope>NUCLEOTIDE SEQUENCE [LARGE SCALE GENOMIC DNA]</scope>
    <source>
        <strain evidence="1">ACIP1116281</strain>
    </source>
</reference>
<dbReference type="RefSeq" id="WP_126149217.1">
    <property type="nucleotide sequence ID" value="NZ_JBHTMH010000003.1"/>
</dbReference>
<evidence type="ECO:0000313" key="2">
    <source>
        <dbReference type="Proteomes" id="UP000268844"/>
    </source>
</evidence>
<gene>
    <name evidence="1" type="ORF">DEVEQU_00737</name>
</gene>
<name>A0A447I7W3_9HYPH</name>